<dbReference type="UniPathway" id="UPA00327"/>
<dbReference type="NCBIfam" id="TIGR03649">
    <property type="entry name" value="ergot_EASG"/>
    <property type="match status" value="1"/>
</dbReference>
<dbReference type="OrthoDB" id="9997102at2759"/>
<evidence type="ECO:0000256" key="2">
    <source>
        <dbReference type="ARBA" id="ARBA00005372"/>
    </source>
</evidence>
<dbReference type="PANTHER" id="PTHR43162">
    <property type="match status" value="1"/>
</dbReference>
<dbReference type="EMBL" id="LASV01000107">
    <property type="protein sequence ID" value="KKA23232.1"/>
    <property type="molecule type" value="Genomic_DNA"/>
</dbReference>
<proteinExistence type="inferred from homology"/>
<organism evidence="5 6">
    <name type="scientific">Rasamsonia emersonii (strain ATCC 16479 / CBS 393.64 / IMI 116815)</name>
    <dbReference type="NCBI Taxonomy" id="1408163"/>
    <lineage>
        <taxon>Eukaryota</taxon>
        <taxon>Fungi</taxon>
        <taxon>Dikarya</taxon>
        <taxon>Ascomycota</taxon>
        <taxon>Pezizomycotina</taxon>
        <taxon>Eurotiomycetes</taxon>
        <taxon>Eurotiomycetidae</taxon>
        <taxon>Eurotiales</taxon>
        <taxon>Trichocomaceae</taxon>
        <taxon>Rasamsonia</taxon>
    </lineage>
</organism>
<comment type="caution">
    <text evidence="5">The sequence shown here is derived from an EMBL/GenBank/DDBJ whole genome shotgun (WGS) entry which is preliminary data.</text>
</comment>
<name>A0A0F4YY71_RASE3</name>
<evidence type="ECO:0000256" key="1">
    <source>
        <dbReference type="ARBA" id="ARBA00005107"/>
    </source>
</evidence>
<comment type="similarity">
    <text evidence="2">Belongs to the fgaFS/easG family.</text>
</comment>
<keyword evidence="6" id="KW-1185">Reference proteome</keyword>
<dbReference type="GeneID" id="25315076"/>
<dbReference type="InterPro" id="IPR036291">
    <property type="entry name" value="NAD(P)-bd_dom_sf"/>
</dbReference>
<evidence type="ECO:0000256" key="4">
    <source>
        <dbReference type="ARBA" id="ARBA00023002"/>
    </source>
</evidence>
<evidence type="ECO:0000256" key="3">
    <source>
        <dbReference type="ARBA" id="ARBA00022589"/>
    </source>
</evidence>
<reference evidence="5 6" key="1">
    <citation type="submission" date="2015-04" db="EMBL/GenBank/DDBJ databases">
        <authorList>
            <person name="Heijne W.H."/>
            <person name="Fedorova N.D."/>
            <person name="Nierman W.C."/>
            <person name="Vollebregt A.W."/>
            <person name="Zhao Z."/>
            <person name="Wu L."/>
            <person name="Kumar M."/>
            <person name="Stam H."/>
            <person name="van den Berg M.A."/>
            <person name="Pel H.J."/>
        </authorList>
    </citation>
    <scope>NUCLEOTIDE SEQUENCE [LARGE SCALE GENOMIC DNA]</scope>
    <source>
        <strain evidence="5 6">CBS 393.64</strain>
    </source>
</reference>
<evidence type="ECO:0008006" key="7">
    <source>
        <dbReference type="Google" id="ProtNLM"/>
    </source>
</evidence>
<dbReference type="InterPro" id="IPR051604">
    <property type="entry name" value="Ergot_Alk_Oxidoreductase"/>
</dbReference>
<protein>
    <recommendedName>
        <fullName evidence="7">NAD(P)-binding domain-containing protein</fullName>
    </recommendedName>
</protein>
<evidence type="ECO:0000313" key="6">
    <source>
        <dbReference type="Proteomes" id="UP000053958"/>
    </source>
</evidence>
<dbReference type="GO" id="GO:0035835">
    <property type="term" value="P:indole alkaloid biosynthetic process"/>
    <property type="evidence" value="ECO:0007669"/>
    <property type="project" value="UniProtKB-UniPathway"/>
</dbReference>
<dbReference type="PANTHER" id="PTHR43162:SF1">
    <property type="entry name" value="PRESTALK A DIFFERENTIATION PROTEIN A"/>
    <property type="match status" value="1"/>
</dbReference>
<dbReference type="Proteomes" id="UP000053958">
    <property type="component" value="Unassembled WGS sequence"/>
</dbReference>
<keyword evidence="4" id="KW-0560">Oxidoreductase</keyword>
<accession>A0A0F4YY71</accession>
<dbReference type="GO" id="GO:0016491">
    <property type="term" value="F:oxidoreductase activity"/>
    <property type="evidence" value="ECO:0007669"/>
    <property type="project" value="UniProtKB-KW"/>
</dbReference>
<comment type="pathway">
    <text evidence="1">Alkaloid biosynthesis; ergot alkaloid biosynthesis.</text>
</comment>
<dbReference type="Gene3D" id="3.90.25.10">
    <property type="entry name" value="UDP-galactose 4-epimerase, domain 1"/>
    <property type="match status" value="1"/>
</dbReference>
<gene>
    <name evidence="5" type="ORF">T310_2725</name>
</gene>
<evidence type="ECO:0000313" key="5">
    <source>
        <dbReference type="EMBL" id="KKA23232.1"/>
    </source>
</evidence>
<dbReference type="AlphaFoldDB" id="A0A0F4YY71"/>
<keyword evidence="3" id="KW-0017">Alkaloid metabolism</keyword>
<dbReference type="SUPFAM" id="SSF51735">
    <property type="entry name" value="NAD(P)-binding Rossmann-fold domains"/>
    <property type="match status" value="1"/>
</dbReference>
<dbReference type="STRING" id="1408163.A0A0F4YY71"/>
<dbReference type="Gene3D" id="3.40.50.720">
    <property type="entry name" value="NAD(P)-binding Rossmann-like Domain"/>
    <property type="match status" value="1"/>
</dbReference>
<sequence>MAVLITGSSGKTSGRLARLMEKANIPYLLASRRGPEAVPQGMPAIRFDWSDESTFKNPFEYKFPGDAKISSVYLVAPAIPDPAPLMNAFIDYAVKDHGVKRFVLIGGSTNTLGGPYIGKVWQHLVDQKLGYAVLRPTWFMEGAHIHTIKGESKIYSACGDGKIPFVSAEDIAAVAFHALMDEKPHNTDHSIVGRDLLSFDEVAAKIGTAIGKEVEHVKLTSEERTKQLQGFGLPEYLAQFLTWLEVKTAEGHENFLNEVVKEVTGRAPVGFDDFVAQNKAAWQ</sequence>
<dbReference type="InterPro" id="IPR019901">
    <property type="entry name" value="Ergot_alkaloid_biosynthesis"/>
</dbReference>
<dbReference type="RefSeq" id="XP_013329844.1">
    <property type="nucleotide sequence ID" value="XM_013474390.1"/>
</dbReference>